<name>A0ABY2TJS7_9BACT</name>
<dbReference type="PANTHER" id="PTHR22916">
    <property type="entry name" value="GLYCOSYLTRANSFERASE"/>
    <property type="match status" value="1"/>
</dbReference>
<dbReference type="PANTHER" id="PTHR22916:SF51">
    <property type="entry name" value="GLYCOSYLTRANSFERASE EPSH-RELATED"/>
    <property type="match status" value="1"/>
</dbReference>
<keyword evidence="3" id="KW-0175">Coiled coil</keyword>
<reference evidence="5 6" key="1">
    <citation type="submission" date="2018-05" db="EMBL/GenBank/DDBJ databases">
        <title>Novel Campyloabacter and Helicobacter Species and Strains.</title>
        <authorList>
            <person name="Mannion A.J."/>
            <person name="Shen Z."/>
            <person name="Fox J.G."/>
        </authorList>
    </citation>
    <scope>NUCLEOTIDE SEQUENCE [LARGE SCALE GENOMIC DNA]</scope>
    <source>
        <strain evidence="6">MIT10-5678</strain>
    </source>
</reference>
<dbReference type="EMBL" id="NXLY01000006">
    <property type="protein sequence ID" value="TKX34106.1"/>
    <property type="molecule type" value="Genomic_DNA"/>
</dbReference>
<evidence type="ECO:0000313" key="6">
    <source>
        <dbReference type="Proteomes" id="UP000309584"/>
    </source>
</evidence>
<evidence type="ECO:0000313" key="5">
    <source>
        <dbReference type="EMBL" id="TKX34106.1"/>
    </source>
</evidence>
<protein>
    <submittedName>
        <fullName evidence="5">Sugar transferase</fullName>
    </submittedName>
</protein>
<evidence type="ECO:0000256" key="3">
    <source>
        <dbReference type="SAM" id="Coils"/>
    </source>
</evidence>
<gene>
    <name evidence="5" type="ORF">CQA75_04205</name>
</gene>
<evidence type="ECO:0000256" key="2">
    <source>
        <dbReference type="ARBA" id="ARBA00022679"/>
    </source>
</evidence>
<keyword evidence="2 5" id="KW-0808">Transferase</keyword>
<evidence type="ECO:0000259" key="4">
    <source>
        <dbReference type="Pfam" id="PF00535"/>
    </source>
</evidence>
<accession>A0ABY2TJS7</accession>
<dbReference type="InterPro" id="IPR001173">
    <property type="entry name" value="Glyco_trans_2-like"/>
</dbReference>
<organism evidence="5 6">
    <name type="scientific">Campylobacter taeniopygiae</name>
    <dbReference type="NCBI Taxonomy" id="2510188"/>
    <lineage>
        <taxon>Bacteria</taxon>
        <taxon>Pseudomonadati</taxon>
        <taxon>Campylobacterota</taxon>
        <taxon>Epsilonproteobacteria</taxon>
        <taxon>Campylobacterales</taxon>
        <taxon>Campylobacteraceae</taxon>
        <taxon>Campylobacter</taxon>
    </lineage>
</organism>
<sequence length="706" mass="83875">MKKKPFVSIIVPIYNVEKYLRQCLDSIVKQTLENIEIILINDGSTDSCGKICDEYALKDKRIKVVHKKNAGLGAAYNTGLDLATGEYIGFVESDDWIESDMYEELYKKAKENQVDVCLSGFFYYTDSSNVPYQPFLNLRIFNTIYSIKDFTKLMTFHSSIWSRIYKRETLGHIRFPEFNNSGYYCDFPYWVEIVCCAKRMVNIPFCFYHYRIDNPDASSTNSRTDSKLLTVIDSSEETKNILKKYGKYDLLKEEMYYNCILTSFRFFANIDKEYKKEFFQRLRDFIEDLRNDCNFIFKYFTEDNLLNLYRREFIFSLLNNDYKKAIELSFFIKYNAENIFKSQLSYQIGYILTHKVRSLKNIIQLPFLIFKAKKAFKERQKELKNINLPRLDQYPDYNKVLKMKNHLSYKIGKAIVDAHKKWYLGGYLILPFKILKIYLRHNYNFQFFHFQNNINSQVLSKLDKLEAKLNKVERDVLNLKTNIQASQIHLDIFKKYKNFFKDKDIVIVGTGSSTKLYKKPKKAIHIGLNRSYKLNIKLDFLFINDAVYPENDFELRRFIENNPDCKVFLGLLPDRFLYNQTHFRHNPDLFCYSNVFPYVLEYFSQGVWAYDISHEPFGDFNSVVFSALQFACYANPQKIFLVGCDCVEGHFYKDYYSEKFSLSYLVPVWKKIKLLLDKFYPQIQIVSINPVGLKGLFDDIYEKEEQ</sequence>
<dbReference type="Proteomes" id="UP000309584">
    <property type="component" value="Unassembled WGS sequence"/>
</dbReference>
<keyword evidence="1" id="KW-0328">Glycosyltransferase</keyword>
<proteinExistence type="predicted"/>
<dbReference type="Pfam" id="PF00535">
    <property type="entry name" value="Glycos_transf_2"/>
    <property type="match status" value="1"/>
</dbReference>
<dbReference type="InterPro" id="IPR029044">
    <property type="entry name" value="Nucleotide-diphossugar_trans"/>
</dbReference>
<evidence type="ECO:0000256" key="1">
    <source>
        <dbReference type="ARBA" id="ARBA00022676"/>
    </source>
</evidence>
<dbReference type="CDD" id="cd00761">
    <property type="entry name" value="Glyco_tranf_GTA_type"/>
    <property type="match status" value="1"/>
</dbReference>
<keyword evidence="6" id="KW-1185">Reference proteome</keyword>
<dbReference type="SUPFAM" id="SSF53448">
    <property type="entry name" value="Nucleotide-diphospho-sugar transferases"/>
    <property type="match status" value="1"/>
</dbReference>
<comment type="caution">
    <text evidence="5">The sequence shown here is derived from an EMBL/GenBank/DDBJ whole genome shotgun (WGS) entry which is preliminary data.</text>
</comment>
<feature type="domain" description="Glycosyltransferase 2-like" evidence="4">
    <location>
        <begin position="8"/>
        <end position="161"/>
    </location>
</feature>
<dbReference type="GO" id="GO:0016740">
    <property type="term" value="F:transferase activity"/>
    <property type="evidence" value="ECO:0007669"/>
    <property type="project" value="UniProtKB-KW"/>
</dbReference>
<feature type="coiled-coil region" evidence="3">
    <location>
        <begin position="455"/>
        <end position="482"/>
    </location>
</feature>
<dbReference type="RefSeq" id="WP_137623801.1">
    <property type="nucleotide sequence ID" value="NZ_NXLY01000006.1"/>
</dbReference>
<dbReference type="Gene3D" id="3.90.550.10">
    <property type="entry name" value="Spore Coat Polysaccharide Biosynthesis Protein SpsA, Chain A"/>
    <property type="match status" value="1"/>
</dbReference>